<sequence length="105" mass="12110">MQLLKIFKENLAEPSPRFLEMKRQESVMDMELPVAEDDGYPPMNLDMTNQFPKVFEGKDWNESKSYDYQNIYHNERSLGHLTTISEASFLLPSAGSISDMDTSLQ</sequence>
<dbReference type="EMBL" id="CAXITT010001201">
    <property type="protein sequence ID" value="CAL1548168.1"/>
    <property type="molecule type" value="Genomic_DNA"/>
</dbReference>
<comment type="caution">
    <text evidence="1">The sequence shown here is derived from an EMBL/GenBank/DDBJ whole genome shotgun (WGS) entry which is preliminary data.</text>
</comment>
<dbReference type="AlphaFoldDB" id="A0AAV2IPY3"/>
<evidence type="ECO:0000313" key="1">
    <source>
        <dbReference type="EMBL" id="CAL1548168.1"/>
    </source>
</evidence>
<proteinExistence type="predicted"/>
<name>A0AAV2IPY3_LYMST</name>
<keyword evidence="2" id="KW-1185">Reference proteome</keyword>
<evidence type="ECO:0000313" key="2">
    <source>
        <dbReference type="Proteomes" id="UP001497497"/>
    </source>
</evidence>
<reference evidence="1 2" key="1">
    <citation type="submission" date="2024-04" db="EMBL/GenBank/DDBJ databases">
        <authorList>
            <consortium name="Genoscope - CEA"/>
            <person name="William W."/>
        </authorList>
    </citation>
    <scope>NUCLEOTIDE SEQUENCE [LARGE SCALE GENOMIC DNA]</scope>
</reference>
<protein>
    <submittedName>
        <fullName evidence="1">Uncharacterized protein</fullName>
    </submittedName>
</protein>
<gene>
    <name evidence="1" type="ORF">GSLYS_00021485001</name>
</gene>
<organism evidence="1 2">
    <name type="scientific">Lymnaea stagnalis</name>
    <name type="common">Great pond snail</name>
    <name type="synonym">Helix stagnalis</name>
    <dbReference type="NCBI Taxonomy" id="6523"/>
    <lineage>
        <taxon>Eukaryota</taxon>
        <taxon>Metazoa</taxon>
        <taxon>Spiralia</taxon>
        <taxon>Lophotrochozoa</taxon>
        <taxon>Mollusca</taxon>
        <taxon>Gastropoda</taxon>
        <taxon>Heterobranchia</taxon>
        <taxon>Euthyneura</taxon>
        <taxon>Panpulmonata</taxon>
        <taxon>Hygrophila</taxon>
        <taxon>Lymnaeoidea</taxon>
        <taxon>Lymnaeidae</taxon>
        <taxon>Lymnaea</taxon>
    </lineage>
</organism>
<dbReference type="Proteomes" id="UP001497497">
    <property type="component" value="Unassembled WGS sequence"/>
</dbReference>
<accession>A0AAV2IPY3</accession>
<feature type="non-terminal residue" evidence="1">
    <location>
        <position position="105"/>
    </location>
</feature>